<accession>A0A1L9VKR2</accession>
<dbReference type="PROSITE" id="PS51891">
    <property type="entry name" value="CENP_V_GFA"/>
    <property type="match status" value="1"/>
</dbReference>
<organism evidence="6 7">
    <name type="scientific">Aspergillus glaucus CBS 516.65</name>
    <dbReference type="NCBI Taxonomy" id="1160497"/>
    <lineage>
        <taxon>Eukaryota</taxon>
        <taxon>Fungi</taxon>
        <taxon>Dikarya</taxon>
        <taxon>Ascomycota</taxon>
        <taxon>Pezizomycotina</taxon>
        <taxon>Eurotiomycetes</taxon>
        <taxon>Eurotiomycetidae</taxon>
        <taxon>Eurotiales</taxon>
        <taxon>Aspergillaceae</taxon>
        <taxon>Aspergillus</taxon>
        <taxon>Aspergillus subgen. Aspergillus</taxon>
    </lineage>
</organism>
<keyword evidence="7" id="KW-1185">Reference proteome</keyword>
<protein>
    <recommendedName>
        <fullName evidence="5">CENP-V/GFA domain-containing protein</fullName>
    </recommendedName>
</protein>
<reference evidence="7" key="1">
    <citation type="journal article" date="2017" name="Genome Biol.">
        <title>Comparative genomics reveals high biological diversity and specific adaptations in the industrially and medically important fungal genus Aspergillus.</title>
        <authorList>
            <person name="de Vries R.P."/>
            <person name="Riley R."/>
            <person name="Wiebenga A."/>
            <person name="Aguilar-Osorio G."/>
            <person name="Amillis S."/>
            <person name="Uchima C.A."/>
            <person name="Anderluh G."/>
            <person name="Asadollahi M."/>
            <person name="Askin M."/>
            <person name="Barry K."/>
            <person name="Battaglia E."/>
            <person name="Bayram O."/>
            <person name="Benocci T."/>
            <person name="Braus-Stromeyer S.A."/>
            <person name="Caldana C."/>
            <person name="Canovas D."/>
            <person name="Cerqueira G.C."/>
            <person name="Chen F."/>
            <person name="Chen W."/>
            <person name="Choi C."/>
            <person name="Clum A."/>
            <person name="Dos Santos R.A."/>
            <person name="Damasio A.R."/>
            <person name="Diallinas G."/>
            <person name="Emri T."/>
            <person name="Fekete E."/>
            <person name="Flipphi M."/>
            <person name="Freyberg S."/>
            <person name="Gallo A."/>
            <person name="Gournas C."/>
            <person name="Habgood R."/>
            <person name="Hainaut M."/>
            <person name="Harispe M.L."/>
            <person name="Henrissat B."/>
            <person name="Hilden K.S."/>
            <person name="Hope R."/>
            <person name="Hossain A."/>
            <person name="Karabika E."/>
            <person name="Karaffa L."/>
            <person name="Karanyi Z."/>
            <person name="Krasevec N."/>
            <person name="Kuo A."/>
            <person name="Kusch H."/>
            <person name="LaButti K."/>
            <person name="Lagendijk E.L."/>
            <person name="Lapidus A."/>
            <person name="Levasseur A."/>
            <person name="Lindquist E."/>
            <person name="Lipzen A."/>
            <person name="Logrieco A.F."/>
            <person name="MacCabe A."/>
            <person name="Maekelae M.R."/>
            <person name="Malavazi I."/>
            <person name="Melin P."/>
            <person name="Meyer V."/>
            <person name="Mielnichuk N."/>
            <person name="Miskei M."/>
            <person name="Molnar A.P."/>
            <person name="Mule G."/>
            <person name="Ngan C.Y."/>
            <person name="Orejas M."/>
            <person name="Orosz E."/>
            <person name="Ouedraogo J.P."/>
            <person name="Overkamp K.M."/>
            <person name="Park H.-S."/>
            <person name="Perrone G."/>
            <person name="Piumi F."/>
            <person name="Punt P.J."/>
            <person name="Ram A.F."/>
            <person name="Ramon A."/>
            <person name="Rauscher S."/>
            <person name="Record E."/>
            <person name="Riano-Pachon D.M."/>
            <person name="Robert V."/>
            <person name="Roehrig J."/>
            <person name="Ruller R."/>
            <person name="Salamov A."/>
            <person name="Salih N.S."/>
            <person name="Samson R.A."/>
            <person name="Sandor E."/>
            <person name="Sanguinetti M."/>
            <person name="Schuetze T."/>
            <person name="Sepcic K."/>
            <person name="Shelest E."/>
            <person name="Sherlock G."/>
            <person name="Sophianopoulou V."/>
            <person name="Squina F.M."/>
            <person name="Sun H."/>
            <person name="Susca A."/>
            <person name="Todd R.B."/>
            <person name="Tsang A."/>
            <person name="Unkles S.E."/>
            <person name="van de Wiele N."/>
            <person name="van Rossen-Uffink D."/>
            <person name="Oliveira J.V."/>
            <person name="Vesth T.C."/>
            <person name="Visser J."/>
            <person name="Yu J.-H."/>
            <person name="Zhou M."/>
            <person name="Andersen M.R."/>
            <person name="Archer D.B."/>
            <person name="Baker S.E."/>
            <person name="Benoit I."/>
            <person name="Brakhage A.A."/>
            <person name="Braus G.H."/>
            <person name="Fischer R."/>
            <person name="Frisvad J.C."/>
            <person name="Goldman G.H."/>
            <person name="Houbraken J."/>
            <person name="Oakley B."/>
            <person name="Pocsi I."/>
            <person name="Scazzocchio C."/>
            <person name="Seiboth B."/>
            <person name="vanKuyk P.A."/>
            <person name="Wortman J."/>
            <person name="Dyer P.S."/>
            <person name="Grigoriev I.V."/>
        </authorList>
    </citation>
    <scope>NUCLEOTIDE SEQUENCE [LARGE SCALE GENOMIC DNA]</scope>
    <source>
        <strain evidence="7">CBS 516.65</strain>
    </source>
</reference>
<evidence type="ECO:0000256" key="1">
    <source>
        <dbReference type="ARBA" id="ARBA00005495"/>
    </source>
</evidence>
<comment type="similarity">
    <text evidence="1">Belongs to the Gfa family.</text>
</comment>
<feature type="domain" description="CENP-V/GFA" evidence="5">
    <location>
        <begin position="3"/>
        <end position="116"/>
    </location>
</feature>
<dbReference type="InterPro" id="IPR011057">
    <property type="entry name" value="Mss4-like_sf"/>
</dbReference>
<name>A0A1L9VKR2_ASPGL</name>
<sequence>MPISGHCLCKAVTYTVDIAQPLATAYDHCDDCQRQSGSTYSLVAIVPKDLLQLNGPTKTYTSNGSSGQPVHRVFCGECGSPIAHDPEAAPPIVALKAGTFDTEIKKTLVPDTEIWTASKLPFCSEHLANPFEHMPQ</sequence>
<evidence type="ECO:0000256" key="3">
    <source>
        <dbReference type="ARBA" id="ARBA00022833"/>
    </source>
</evidence>
<dbReference type="GO" id="GO:0046872">
    <property type="term" value="F:metal ion binding"/>
    <property type="evidence" value="ECO:0007669"/>
    <property type="project" value="UniProtKB-KW"/>
</dbReference>
<dbReference type="Pfam" id="PF04828">
    <property type="entry name" value="GFA"/>
    <property type="match status" value="1"/>
</dbReference>
<evidence type="ECO:0000256" key="4">
    <source>
        <dbReference type="ARBA" id="ARBA00023239"/>
    </source>
</evidence>
<keyword evidence="2" id="KW-0479">Metal-binding</keyword>
<dbReference type="RefSeq" id="XP_022401204.1">
    <property type="nucleotide sequence ID" value="XM_022541829.1"/>
</dbReference>
<dbReference type="AlphaFoldDB" id="A0A1L9VKR2"/>
<proteinExistence type="inferred from homology"/>
<gene>
    <name evidence="6" type="ORF">ASPGLDRAFT_1447631</name>
</gene>
<evidence type="ECO:0000313" key="6">
    <source>
        <dbReference type="EMBL" id="OJJ84506.1"/>
    </source>
</evidence>
<dbReference type="PANTHER" id="PTHR33337:SF40">
    <property type="entry name" value="CENP-V_GFA DOMAIN-CONTAINING PROTEIN-RELATED"/>
    <property type="match status" value="1"/>
</dbReference>
<keyword evidence="3" id="KW-0862">Zinc</keyword>
<dbReference type="VEuPathDB" id="FungiDB:ASPGLDRAFT_1447631"/>
<dbReference type="STRING" id="1160497.A0A1L9VKR2"/>
<dbReference type="GeneID" id="34458090"/>
<dbReference type="SUPFAM" id="SSF51316">
    <property type="entry name" value="Mss4-like"/>
    <property type="match status" value="1"/>
</dbReference>
<dbReference type="OrthoDB" id="5320223at2759"/>
<dbReference type="Proteomes" id="UP000184300">
    <property type="component" value="Unassembled WGS sequence"/>
</dbReference>
<keyword evidence="4" id="KW-0456">Lyase</keyword>
<dbReference type="PANTHER" id="PTHR33337">
    <property type="entry name" value="GFA DOMAIN-CONTAINING PROTEIN"/>
    <property type="match status" value="1"/>
</dbReference>
<evidence type="ECO:0000256" key="2">
    <source>
        <dbReference type="ARBA" id="ARBA00022723"/>
    </source>
</evidence>
<dbReference type="GO" id="GO:0016846">
    <property type="term" value="F:carbon-sulfur lyase activity"/>
    <property type="evidence" value="ECO:0007669"/>
    <property type="project" value="InterPro"/>
</dbReference>
<evidence type="ECO:0000259" key="5">
    <source>
        <dbReference type="PROSITE" id="PS51891"/>
    </source>
</evidence>
<dbReference type="EMBL" id="KV878896">
    <property type="protein sequence ID" value="OJJ84506.1"/>
    <property type="molecule type" value="Genomic_DNA"/>
</dbReference>
<evidence type="ECO:0000313" key="7">
    <source>
        <dbReference type="Proteomes" id="UP000184300"/>
    </source>
</evidence>
<dbReference type="Gene3D" id="3.90.1590.10">
    <property type="entry name" value="glutathione-dependent formaldehyde- activating enzyme (gfa)"/>
    <property type="match status" value="1"/>
</dbReference>
<dbReference type="InterPro" id="IPR006913">
    <property type="entry name" value="CENP-V/GFA"/>
</dbReference>